<dbReference type="Gene3D" id="1.20.120.740">
    <property type="entry name" value="YgfB uncharacterised protein family UPF0149, PF03695"/>
    <property type="match status" value="1"/>
</dbReference>
<comment type="similarity">
    <text evidence="1">Belongs to the UPF0149 family.</text>
</comment>
<dbReference type="InterPro" id="IPR036255">
    <property type="entry name" value="YgfB-like_sf"/>
</dbReference>
<dbReference type="GO" id="GO:0005829">
    <property type="term" value="C:cytosol"/>
    <property type="evidence" value="ECO:0007669"/>
    <property type="project" value="TreeGrafter"/>
</dbReference>
<evidence type="ECO:0000256" key="1">
    <source>
        <dbReference type="ARBA" id="ARBA00038308"/>
    </source>
</evidence>
<dbReference type="Pfam" id="PF03695">
    <property type="entry name" value="UPF0149"/>
    <property type="match status" value="1"/>
</dbReference>
<dbReference type="AlphaFoldDB" id="A0A1H9K3D2"/>
<dbReference type="RefSeq" id="WP_091360443.1">
    <property type="nucleotide sequence ID" value="NZ_AP025284.1"/>
</dbReference>
<gene>
    <name evidence="2" type="ORF">SAMN03080615_03309</name>
</gene>
<dbReference type="PANTHER" id="PTHR37528:SF1">
    <property type="entry name" value="UPF0149 PROTEIN YGFB"/>
    <property type="match status" value="1"/>
</dbReference>
<protein>
    <recommendedName>
        <fullName evidence="4">YecA family protein</fullName>
    </recommendedName>
</protein>
<organism evidence="2 3">
    <name type="scientific">Amphritea atlantica</name>
    <dbReference type="NCBI Taxonomy" id="355243"/>
    <lineage>
        <taxon>Bacteria</taxon>
        <taxon>Pseudomonadati</taxon>
        <taxon>Pseudomonadota</taxon>
        <taxon>Gammaproteobacteria</taxon>
        <taxon>Oceanospirillales</taxon>
        <taxon>Oceanospirillaceae</taxon>
        <taxon>Amphritea</taxon>
    </lineage>
</organism>
<keyword evidence="3" id="KW-1185">Reference proteome</keyword>
<dbReference type="Proteomes" id="UP000198749">
    <property type="component" value="Unassembled WGS sequence"/>
</dbReference>
<dbReference type="InterPro" id="IPR011978">
    <property type="entry name" value="YgfB-like"/>
</dbReference>
<name>A0A1H9K3D2_9GAMM</name>
<sequence length="230" mass="25309">MVGNRVLFRGATVVEVLGYESRKVKSIQSSSAMPETQSPEDYLPEYYEMCDVLVAEDSMTSSAAELHGLLCGYLSAGARFSHEAWLKLAAELTDITEFRHESSKLAFTDLYDGVVAQLEQGDFGFQLLLPDDDLSMAERAEALGCWCQGYLTGFGLQGGHTNESLSDELKEALADMEQIAQIELEPEADEESEADLMELQEYVRISSMMIFGEFNAPPSPEEVAPGATLH</sequence>
<dbReference type="SUPFAM" id="SSF101327">
    <property type="entry name" value="YgfB-like"/>
    <property type="match status" value="1"/>
</dbReference>
<reference evidence="3" key="1">
    <citation type="submission" date="2016-10" db="EMBL/GenBank/DDBJ databases">
        <authorList>
            <person name="Varghese N."/>
            <person name="Submissions S."/>
        </authorList>
    </citation>
    <scope>NUCLEOTIDE SEQUENCE [LARGE SCALE GENOMIC DNA]</scope>
    <source>
        <strain evidence="3">DSM 18887</strain>
    </source>
</reference>
<dbReference type="PANTHER" id="PTHR37528">
    <property type="entry name" value="UPF0149 PROTEIN YGFB"/>
    <property type="match status" value="1"/>
</dbReference>
<accession>A0A1H9K3D2</accession>
<dbReference type="EMBL" id="FOGB01000011">
    <property type="protein sequence ID" value="SEQ93345.1"/>
    <property type="molecule type" value="Genomic_DNA"/>
</dbReference>
<dbReference type="OrthoDB" id="9783391at2"/>
<proteinExistence type="inferred from homology"/>
<evidence type="ECO:0000313" key="2">
    <source>
        <dbReference type="EMBL" id="SEQ93345.1"/>
    </source>
</evidence>
<evidence type="ECO:0008006" key="4">
    <source>
        <dbReference type="Google" id="ProtNLM"/>
    </source>
</evidence>
<evidence type="ECO:0000313" key="3">
    <source>
        <dbReference type="Proteomes" id="UP000198749"/>
    </source>
</evidence>
<dbReference type="STRING" id="355243.SAMN03080615_03309"/>